<dbReference type="AlphaFoldDB" id="A0AAV5V7R0"/>
<dbReference type="Proteomes" id="UP001432322">
    <property type="component" value="Unassembled WGS sequence"/>
</dbReference>
<comment type="caution">
    <text evidence="1">The sequence shown here is derived from an EMBL/GenBank/DDBJ whole genome shotgun (WGS) entry which is preliminary data.</text>
</comment>
<organism evidence="1 2">
    <name type="scientific">Pristionchus fissidentatus</name>
    <dbReference type="NCBI Taxonomy" id="1538716"/>
    <lineage>
        <taxon>Eukaryota</taxon>
        <taxon>Metazoa</taxon>
        <taxon>Ecdysozoa</taxon>
        <taxon>Nematoda</taxon>
        <taxon>Chromadorea</taxon>
        <taxon>Rhabditida</taxon>
        <taxon>Rhabditina</taxon>
        <taxon>Diplogasteromorpha</taxon>
        <taxon>Diplogasteroidea</taxon>
        <taxon>Neodiplogasteridae</taxon>
        <taxon>Pristionchus</taxon>
    </lineage>
</organism>
<sequence>LLLHSSHSLLQLSRLLLSRRRMCPSWRECAQLLQHHRRKSNLRFINDTEWVRRSTDSMPSTKSVSTSISVPDIPIAGTLRIMRADGTELA</sequence>
<gene>
    <name evidence="1" type="ORF">PFISCL1PPCAC_5202</name>
</gene>
<name>A0AAV5V7R0_9BILA</name>
<feature type="non-terminal residue" evidence="1">
    <location>
        <position position="90"/>
    </location>
</feature>
<keyword evidence="2" id="KW-1185">Reference proteome</keyword>
<proteinExistence type="predicted"/>
<dbReference type="EMBL" id="BTSY01000002">
    <property type="protein sequence ID" value="GMT13905.1"/>
    <property type="molecule type" value="Genomic_DNA"/>
</dbReference>
<evidence type="ECO:0000313" key="1">
    <source>
        <dbReference type="EMBL" id="GMT13905.1"/>
    </source>
</evidence>
<reference evidence="1" key="1">
    <citation type="submission" date="2023-10" db="EMBL/GenBank/DDBJ databases">
        <title>Genome assembly of Pristionchus species.</title>
        <authorList>
            <person name="Yoshida K."/>
            <person name="Sommer R.J."/>
        </authorList>
    </citation>
    <scope>NUCLEOTIDE SEQUENCE</scope>
    <source>
        <strain evidence="1">RS5133</strain>
    </source>
</reference>
<protein>
    <submittedName>
        <fullName evidence="1">Uncharacterized protein</fullName>
    </submittedName>
</protein>
<evidence type="ECO:0000313" key="2">
    <source>
        <dbReference type="Proteomes" id="UP001432322"/>
    </source>
</evidence>
<feature type="non-terminal residue" evidence="1">
    <location>
        <position position="1"/>
    </location>
</feature>
<accession>A0AAV5V7R0</accession>